<dbReference type="GO" id="GO:0006890">
    <property type="term" value="P:retrograde vesicle-mediated transport, Golgi to endoplasmic reticulum"/>
    <property type="evidence" value="ECO:0007669"/>
    <property type="project" value="InterPro"/>
</dbReference>
<evidence type="ECO:0000259" key="7">
    <source>
        <dbReference type="Pfam" id="PF22913"/>
    </source>
</evidence>
<protein>
    <submittedName>
        <fullName evidence="8">NBAS subunit of NRZ tethering complex</fullName>
    </submittedName>
</protein>
<organism evidence="8 9">
    <name type="scientific">Accipiter nisus</name>
    <name type="common">Eurasian sparrowhawk</name>
    <dbReference type="NCBI Taxonomy" id="211598"/>
    <lineage>
        <taxon>Eukaryota</taxon>
        <taxon>Metazoa</taxon>
        <taxon>Chordata</taxon>
        <taxon>Craniata</taxon>
        <taxon>Vertebrata</taxon>
        <taxon>Euteleostomi</taxon>
        <taxon>Archelosauria</taxon>
        <taxon>Archosauria</taxon>
        <taxon>Dinosauria</taxon>
        <taxon>Saurischia</taxon>
        <taxon>Theropoda</taxon>
        <taxon>Coelurosauria</taxon>
        <taxon>Aves</taxon>
        <taxon>Neognathae</taxon>
        <taxon>Neoaves</taxon>
        <taxon>Telluraves</taxon>
        <taxon>Accipitrimorphae</taxon>
        <taxon>Accipitriformes</taxon>
        <taxon>Accipitridae</taxon>
        <taxon>Accipitrinae</taxon>
        <taxon>Accipiter</taxon>
    </lineage>
</organism>
<dbReference type="GO" id="GO:0000149">
    <property type="term" value="F:SNARE binding"/>
    <property type="evidence" value="ECO:0007669"/>
    <property type="project" value="TreeGrafter"/>
</dbReference>
<accession>A0A8B9NFM2</accession>
<reference evidence="8" key="2">
    <citation type="submission" date="2025-09" db="UniProtKB">
        <authorList>
            <consortium name="Ensembl"/>
        </authorList>
    </citation>
    <scope>IDENTIFICATION</scope>
</reference>
<comment type="subcellular location">
    <subcellularLocation>
        <location evidence="1">Endoplasmic reticulum</location>
    </subcellularLocation>
</comment>
<dbReference type="Ensembl" id="ENSANIT00000024445.1">
    <property type="protein sequence ID" value="ENSANIP00000023657.1"/>
    <property type="gene ID" value="ENSANIG00000016054.1"/>
</dbReference>
<dbReference type="GO" id="GO:0015031">
    <property type="term" value="P:protein transport"/>
    <property type="evidence" value="ECO:0007669"/>
    <property type="project" value="UniProtKB-KW"/>
</dbReference>
<dbReference type="InterPro" id="IPR054751">
    <property type="entry name" value="NBAS_C"/>
</dbReference>
<evidence type="ECO:0000256" key="3">
    <source>
        <dbReference type="ARBA" id="ARBA00022824"/>
    </source>
</evidence>
<evidence type="ECO:0000256" key="2">
    <source>
        <dbReference type="ARBA" id="ARBA00022448"/>
    </source>
</evidence>
<proteinExistence type="predicted"/>
<keyword evidence="3" id="KW-0256">Endoplasmic reticulum</keyword>
<dbReference type="AlphaFoldDB" id="A0A8B9NFM2"/>
<evidence type="ECO:0000256" key="5">
    <source>
        <dbReference type="SAM" id="MobiDB-lite"/>
    </source>
</evidence>
<evidence type="ECO:0000259" key="6">
    <source>
        <dbReference type="Pfam" id="PF08314"/>
    </source>
</evidence>
<keyword evidence="9" id="KW-1185">Reference proteome</keyword>
<feature type="domain" description="NBAS subunit of NRZ tethering complex C-terminal" evidence="7">
    <location>
        <begin position="806"/>
        <end position="930"/>
    </location>
</feature>
<dbReference type="InterPro" id="IPR013244">
    <property type="entry name" value="Sec39_domain"/>
</dbReference>
<keyword evidence="2" id="KW-0813">Transport</keyword>
<sequence>MFLSQLGEEDCGNPRIEFFKKCLASHNRDIVPNTTCVTELVSILMFISTSKYFSFFFFPQVNFFHKFNFEFIQKFLEKFVSFLFRCCLQLIVDCPSAIQEELDLIRALGYLEEFGVKILPLQVRLCSDRLSLIKDCLAQLSTNYRQSAKLLGLANLLRVAGDDQMERKGQVLILLVEQALSFQDYKAASMHCQELMATGYSKSWEVCSQLGQSEGYHDLSMRQELMAFALTHCPPSAIEALLGVSSSLQTQILYQAVNCQLLPSEGGENINISGPSSQSADLLYWTTSKTMKVLSNTTMTTKAMLHAVSDGQWWKRSLTYLRPLHGQAFGDVLKSGPGENAAVEKQGCHPFYESLIADSYVAEVSFFCALNVVCLLILSSKLMLSYYYSLQIYAHLAPCFKDKCHPLYRADPKELIQMVTKHVSQYGYTDWPEEITTLINQLHYYNERLLDFTQAQILQGLGKGVDVQRFTADGQYKRETILGLAETLEENVYKIAVSLAQRYNVPLWEVYMTHLEFLFTDSGLSTLEIEERAQSLGLFETLKTSPETLHEHMVKYVYPSIEGRDHQRLLYYFTLLENCGCSEVVKHAVKPETHIRLLKKFKAVAPGLNYKKLTDENENPLETLEPVLTSQNILSISKLGPKIPKKDGSMLSPSSIYAVWLQKLFWNGDHHLIKKIPETMDEWLHAYDICSKYFDRLDPDDIVTFIDEITFSSKAVTKLPVEARIEVTKKAIKAVKHISEKSRKKPSENDMDDAESPSVTYEETLNHLQQSLAHLETLTHSFITYLKNSEQDTLQKYGYLYDLSRSEKEKIHDQAVAMCIDGQPLDMVQQLLQVAVGDLGLSPNDIVQCAIKKIVCVLSGNGGSSTSVKDPLGILEGIISAVHASVEKGERVVSSDDLLEWLRPFCGDDSLAVKPRIRVLQILEQAFHLSDEDSKLLVYFRTQAVLRACWPETKVLILIAINGSIRLFLCKDYMMKCWFAIHGCDACCWYGN</sequence>
<feature type="compositionally biased region" description="Basic and acidic residues" evidence="5">
    <location>
        <begin position="738"/>
        <end position="748"/>
    </location>
</feature>
<name>A0A8B9NFM2_9AVES</name>
<dbReference type="Pfam" id="PF08314">
    <property type="entry name" value="Sec39"/>
    <property type="match status" value="1"/>
</dbReference>
<evidence type="ECO:0000256" key="1">
    <source>
        <dbReference type="ARBA" id="ARBA00004240"/>
    </source>
</evidence>
<feature type="region of interest" description="Disordered" evidence="5">
    <location>
        <begin position="738"/>
        <end position="759"/>
    </location>
</feature>
<feature type="domain" description="Sec39" evidence="6">
    <location>
        <begin position="115"/>
        <end position="252"/>
    </location>
</feature>
<dbReference type="GO" id="GO:0070939">
    <property type="term" value="C:Dsl1/NZR complex"/>
    <property type="evidence" value="ECO:0007669"/>
    <property type="project" value="TreeGrafter"/>
</dbReference>
<evidence type="ECO:0000313" key="8">
    <source>
        <dbReference type="Ensembl" id="ENSANIP00000023657.1"/>
    </source>
</evidence>
<dbReference type="Pfam" id="PF22913">
    <property type="entry name" value="NBAS_11th"/>
    <property type="match status" value="1"/>
</dbReference>
<evidence type="ECO:0000313" key="9">
    <source>
        <dbReference type="Proteomes" id="UP000694541"/>
    </source>
</evidence>
<reference evidence="8" key="1">
    <citation type="submission" date="2025-08" db="UniProtKB">
        <authorList>
            <consortium name="Ensembl"/>
        </authorList>
    </citation>
    <scope>IDENTIFICATION</scope>
</reference>
<keyword evidence="4" id="KW-0653">Protein transport</keyword>
<dbReference type="Proteomes" id="UP000694541">
    <property type="component" value="Unplaced"/>
</dbReference>
<dbReference type="PANTHER" id="PTHR15922">
    <property type="entry name" value="NEUROBLASTOMA-AMPLIFIED SEQUENCE"/>
    <property type="match status" value="1"/>
</dbReference>
<dbReference type="PANTHER" id="PTHR15922:SF2">
    <property type="entry name" value="NBAS SUBUNIT OF NRZ TETHERING COMPLEX"/>
    <property type="match status" value="1"/>
</dbReference>
<evidence type="ECO:0000256" key="4">
    <source>
        <dbReference type="ARBA" id="ARBA00022927"/>
    </source>
</evidence>